<feature type="region of interest" description="Disordered" evidence="3">
    <location>
        <begin position="110"/>
        <end position="158"/>
    </location>
</feature>
<dbReference type="SUPFAM" id="SSF54518">
    <property type="entry name" value="Tubby C-terminal domain-like"/>
    <property type="match status" value="1"/>
</dbReference>
<dbReference type="Pfam" id="PF03803">
    <property type="entry name" value="Scramblase"/>
    <property type="match status" value="1"/>
</dbReference>
<proteinExistence type="inferred from homology"/>
<dbReference type="InterPro" id="IPR005552">
    <property type="entry name" value="Scramblase"/>
</dbReference>
<evidence type="ECO:0000256" key="3">
    <source>
        <dbReference type="SAM" id="MobiDB-lite"/>
    </source>
</evidence>
<keyword evidence="5" id="KW-1185">Reference proteome</keyword>
<dbReference type="PANTHER" id="PTHR23248">
    <property type="entry name" value="PHOSPHOLIPID SCRAMBLASE-RELATED"/>
    <property type="match status" value="1"/>
</dbReference>
<feature type="compositionally biased region" description="Polar residues" evidence="3">
    <location>
        <begin position="141"/>
        <end position="152"/>
    </location>
</feature>
<protein>
    <recommendedName>
        <fullName evidence="2">Phospholipid scramblase</fullName>
    </recommendedName>
</protein>
<dbReference type="AlphaFoldDB" id="A0ABC8L1A1"/>
<sequence>MLCLSKRSGSSLLLRSTSHLRGDARAALSSCSSSFSDPDRVVVTSGNRTLHSRAGNDLLRGSFRDQERVLSPNFRCFSDASGDNTRPHLDRNFLAQLWVSDMKRLKEREKRYGKASTKQREGDYYEQSSLAQSDETHYEPTLQQPPVSQSMSGPLKPKTSDEAKIATLLARSNLLITRDIEWANLVLGFEQENRYAVVDVCYPEAPVGSIREQSHVIMRQLLRTRRPFVASITDALGNELFRVRRPFWWITSSIYAEIDGEEIGVVHRRWHLWRRIYDLYLGNEQFAVVENPGFWNWTFTVKDADGEVLAQVDRDWRGFGFEILTDAGQYVIRFGKSDDAFKSGPAKMVEELNVKRPLTLSERAVVVALAISLDNDYFSRHGGWGIPFMAVGE</sequence>
<comment type="caution">
    <text evidence="4">The sequence shown here is derived from an EMBL/GenBank/DDBJ whole genome shotgun (WGS) entry which is preliminary data.</text>
</comment>
<evidence type="ECO:0000313" key="4">
    <source>
        <dbReference type="EMBL" id="CAH8368931.1"/>
    </source>
</evidence>
<comment type="similarity">
    <text evidence="1 2">Belongs to the phospholipid scramblase family.</text>
</comment>
<evidence type="ECO:0000256" key="1">
    <source>
        <dbReference type="ARBA" id="ARBA00005350"/>
    </source>
</evidence>
<dbReference type="Proteomes" id="UP001642260">
    <property type="component" value="Unassembled WGS sequence"/>
</dbReference>
<dbReference type="PANTHER" id="PTHR23248:SF9">
    <property type="entry name" value="PHOSPHOLIPID SCRAMBLASE"/>
    <property type="match status" value="1"/>
</dbReference>
<name>A0ABC8L1A1_ERUVS</name>
<organism evidence="4 5">
    <name type="scientific">Eruca vesicaria subsp. sativa</name>
    <name type="common">Garden rocket</name>
    <name type="synonym">Eruca sativa</name>
    <dbReference type="NCBI Taxonomy" id="29727"/>
    <lineage>
        <taxon>Eukaryota</taxon>
        <taxon>Viridiplantae</taxon>
        <taxon>Streptophyta</taxon>
        <taxon>Embryophyta</taxon>
        <taxon>Tracheophyta</taxon>
        <taxon>Spermatophyta</taxon>
        <taxon>Magnoliopsida</taxon>
        <taxon>eudicotyledons</taxon>
        <taxon>Gunneridae</taxon>
        <taxon>Pentapetalae</taxon>
        <taxon>rosids</taxon>
        <taxon>malvids</taxon>
        <taxon>Brassicales</taxon>
        <taxon>Brassicaceae</taxon>
        <taxon>Brassiceae</taxon>
        <taxon>Eruca</taxon>
    </lineage>
</organism>
<feature type="compositionally biased region" description="Basic and acidic residues" evidence="3">
    <location>
        <begin position="110"/>
        <end position="123"/>
    </location>
</feature>
<accession>A0ABC8L1A1</accession>
<dbReference type="InterPro" id="IPR025659">
    <property type="entry name" value="Tubby-like_C"/>
</dbReference>
<dbReference type="EMBL" id="CAKOAT010416265">
    <property type="protein sequence ID" value="CAH8368931.1"/>
    <property type="molecule type" value="Genomic_DNA"/>
</dbReference>
<evidence type="ECO:0000313" key="5">
    <source>
        <dbReference type="Proteomes" id="UP001642260"/>
    </source>
</evidence>
<reference evidence="4 5" key="1">
    <citation type="submission" date="2022-03" db="EMBL/GenBank/DDBJ databases">
        <authorList>
            <person name="Macdonald S."/>
            <person name="Ahmed S."/>
            <person name="Newling K."/>
        </authorList>
    </citation>
    <scope>NUCLEOTIDE SEQUENCE [LARGE SCALE GENOMIC DNA]</scope>
</reference>
<gene>
    <name evidence="4" type="ORF">ERUC_LOCUS31054</name>
</gene>
<evidence type="ECO:0000256" key="2">
    <source>
        <dbReference type="RuleBase" id="RU363116"/>
    </source>
</evidence>